<name>A0A4W3HQF6_CALMI</name>
<dbReference type="InterPro" id="IPR048992">
    <property type="entry name" value="Stereocilin_LRR"/>
</dbReference>
<dbReference type="OMA" id="LLLSCAX"/>
<dbReference type="Ensembl" id="ENSCMIT00000019899.1">
    <property type="protein sequence ID" value="ENSCMIP00000019533.1"/>
    <property type="gene ID" value="ENSCMIG00000009097.1"/>
</dbReference>
<reference evidence="3" key="5">
    <citation type="submission" date="2025-09" db="UniProtKB">
        <authorList>
            <consortium name="Ensembl"/>
        </authorList>
    </citation>
    <scope>IDENTIFICATION</scope>
</reference>
<reference evidence="4" key="3">
    <citation type="journal article" date="2014" name="Nature">
        <title>Elephant shark genome provides unique insights into gnathostome evolution.</title>
        <authorList>
            <consortium name="International Elephant Shark Genome Sequencing Consortium"/>
            <person name="Venkatesh B."/>
            <person name="Lee A.P."/>
            <person name="Ravi V."/>
            <person name="Maurya A.K."/>
            <person name="Lian M.M."/>
            <person name="Swann J.B."/>
            <person name="Ohta Y."/>
            <person name="Flajnik M.F."/>
            <person name="Sutoh Y."/>
            <person name="Kasahara M."/>
            <person name="Hoon S."/>
            <person name="Gangu V."/>
            <person name="Roy S.W."/>
            <person name="Irimia M."/>
            <person name="Korzh V."/>
            <person name="Kondrychyn I."/>
            <person name="Lim Z.W."/>
            <person name="Tay B.H."/>
            <person name="Tohari S."/>
            <person name="Kong K.W."/>
            <person name="Ho S."/>
            <person name="Lorente-Galdos B."/>
            <person name="Quilez J."/>
            <person name="Marques-Bonet T."/>
            <person name="Raney B.J."/>
            <person name="Ingham P.W."/>
            <person name="Tay A."/>
            <person name="Hillier L.W."/>
            <person name="Minx P."/>
            <person name="Boehm T."/>
            <person name="Wilson R.K."/>
            <person name="Brenner S."/>
            <person name="Warren W.C."/>
        </authorList>
    </citation>
    <scope>NUCLEOTIDE SEQUENCE [LARGE SCALE GENOMIC DNA]</scope>
</reference>
<feature type="domain" description="Stereocilin LRR" evidence="2">
    <location>
        <begin position="399"/>
        <end position="433"/>
    </location>
</feature>
<evidence type="ECO:0000313" key="4">
    <source>
        <dbReference type="Proteomes" id="UP000314986"/>
    </source>
</evidence>
<organism evidence="3 4">
    <name type="scientific">Callorhinchus milii</name>
    <name type="common">Ghost shark</name>
    <dbReference type="NCBI Taxonomy" id="7868"/>
    <lineage>
        <taxon>Eukaryota</taxon>
        <taxon>Metazoa</taxon>
        <taxon>Chordata</taxon>
        <taxon>Craniata</taxon>
        <taxon>Vertebrata</taxon>
        <taxon>Chondrichthyes</taxon>
        <taxon>Holocephali</taxon>
        <taxon>Chimaeriformes</taxon>
        <taxon>Callorhinchidae</taxon>
        <taxon>Callorhinchus</taxon>
    </lineage>
</organism>
<reference evidence="4" key="2">
    <citation type="journal article" date="2007" name="PLoS Biol.">
        <title>Survey sequencing and comparative analysis of the elephant shark (Callorhinchus milii) genome.</title>
        <authorList>
            <person name="Venkatesh B."/>
            <person name="Kirkness E.F."/>
            <person name="Loh Y.H."/>
            <person name="Halpern A.L."/>
            <person name="Lee A.P."/>
            <person name="Johnson J."/>
            <person name="Dandona N."/>
            <person name="Viswanathan L.D."/>
            <person name="Tay A."/>
            <person name="Venter J.C."/>
            <person name="Strausberg R.L."/>
            <person name="Brenner S."/>
        </authorList>
    </citation>
    <scope>NUCLEOTIDE SEQUENCE [LARGE SCALE GENOMIC DNA]</scope>
</reference>
<evidence type="ECO:0000256" key="1">
    <source>
        <dbReference type="SAM" id="MobiDB-lite"/>
    </source>
</evidence>
<dbReference type="STRING" id="7868.ENSCMIP00000019533"/>
<reference evidence="4" key="1">
    <citation type="journal article" date="2006" name="Science">
        <title>Ancient noncoding elements conserved in the human genome.</title>
        <authorList>
            <person name="Venkatesh B."/>
            <person name="Kirkness E.F."/>
            <person name="Loh Y.H."/>
            <person name="Halpern A.L."/>
            <person name="Lee A.P."/>
            <person name="Johnson J."/>
            <person name="Dandona N."/>
            <person name="Viswanathan L.D."/>
            <person name="Tay A."/>
            <person name="Venter J.C."/>
            <person name="Strausberg R.L."/>
            <person name="Brenner S."/>
        </authorList>
    </citation>
    <scope>NUCLEOTIDE SEQUENCE [LARGE SCALE GENOMIC DNA]</scope>
</reference>
<evidence type="ECO:0000259" key="2">
    <source>
        <dbReference type="Pfam" id="PF21058"/>
    </source>
</evidence>
<dbReference type="Proteomes" id="UP000314986">
    <property type="component" value="Unassembled WGS sequence"/>
</dbReference>
<protein>
    <recommendedName>
        <fullName evidence="2">Stereocilin LRR domain-containing protein</fullName>
    </recommendedName>
</protein>
<keyword evidence="4" id="KW-1185">Reference proteome</keyword>
<sequence length="479" mass="54790">MGRRKGKILWYTKSDQSKLNDLCFLTGDLRQLLLWGIRNNISWNAPRLGFSSRVFLTGPPFLTCTQPSDKSENTLRNHHKLAKRSKDPGEDTNDALYIEILEAVCNESIPGLPGISNFTIYLYCNLLNRSFDAAHPSPDIRATCSDAAWYLSAVEEDFYWVQVCSQFYATEFNSTVCTNVSLLSQQDLKQPWIVHAPKPLNKCNGPEILDITLEELQECIFQNGAATLWSLCSSETLMKSEEQGKAWIIDVCSQLEEVKKELDWDDEGLKETICWNTTLFRSVLQTHPWVLNYCSEFDKPQEEKCFLQHLLDVLPIPFNFNTTQLCSNPTAFVIELLDRFSRCDDEAFGWISNANYILRVLEFVLDFSGLDQSGKEVQDELSEAILLSNLLDNTSFWASFQPNASVSILQTVDTYLKKEKNIARKNDLLSCFSVSIFNESPGYIMIMFLGEEPRFVVLDLIKSEKSRKENSIKQEVMVR</sequence>
<feature type="region of interest" description="Disordered" evidence="1">
    <location>
        <begin position="67"/>
        <end position="88"/>
    </location>
</feature>
<accession>A0A4W3HQF6</accession>
<dbReference type="GeneTree" id="ENSGT00950000182957"/>
<dbReference type="Pfam" id="PF21058">
    <property type="entry name" value="Stereocilin"/>
    <property type="match status" value="1"/>
</dbReference>
<proteinExistence type="predicted"/>
<evidence type="ECO:0000313" key="3">
    <source>
        <dbReference type="Ensembl" id="ENSCMIP00000019533.1"/>
    </source>
</evidence>
<reference evidence="3" key="4">
    <citation type="submission" date="2025-08" db="UniProtKB">
        <authorList>
            <consortium name="Ensembl"/>
        </authorList>
    </citation>
    <scope>IDENTIFICATION</scope>
</reference>
<dbReference type="InParanoid" id="A0A4W3HQF6"/>
<dbReference type="AlphaFoldDB" id="A0A4W3HQF6"/>